<proteinExistence type="predicted"/>
<dbReference type="AlphaFoldDB" id="A0A4P9W209"/>
<dbReference type="Pfam" id="PF13602">
    <property type="entry name" value="ADH_zinc_N_2"/>
    <property type="match status" value="1"/>
</dbReference>
<dbReference type="Gene3D" id="3.40.50.720">
    <property type="entry name" value="NAD(P)-binding Rossmann-like Domain"/>
    <property type="match status" value="1"/>
</dbReference>
<accession>A0A4P9W209</accession>
<evidence type="ECO:0008006" key="3">
    <source>
        <dbReference type="Google" id="ProtNLM"/>
    </source>
</evidence>
<dbReference type="Proteomes" id="UP000269721">
    <property type="component" value="Unassembled WGS sequence"/>
</dbReference>
<keyword evidence="2" id="KW-1185">Reference proteome</keyword>
<dbReference type="OrthoDB" id="201656at2759"/>
<dbReference type="EMBL" id="KZ998431">
    <property type="protein sequence ID" value="RKO86154.1"/>
    <property type="molecule type" value="Genomic_DNA"/>
</dbReference>
<gene>
    <name evidence="1" type="ORF">BDK51DRAFT_28326</name>
</gene>
<protein>
    <recommendedName>
        <fullName evidence="3">Alcohol dehydrogenase</fullName>
    </recommendedName>
</protein>
<sequence>IFDTIGIPPIYHACAAYLKPEKPYVNIGADTFKVPSDIPGMIVSVVVNKLPAWLGGVPREFRSETMFPKKESLIALGKLCEEDKVTGNVDSVFAFDDVQQAYERILSSRARGKVVVTVA</sequence>
<organism evidence="1 2">
    <name type="scientific">Blyttiomyces helicus</name>
    <dbReference type="NCBI Taxonomy" id="388810"/>
    <lineage>
        <taxon>Eukaryota</taxon>
        <taxon>Fungi</taxon>
        <taxon>Fungi incertae sedis</taxon>
        <taxon>Chytridiomycota</taxon>
        <taxon>Chytridiomycota incertae sedis</taxon>
        <taxon>Chytridiomycetes</taxon>
        <taxon>Chytridiomycetes incertae sedis</taxon>
        <taxon>Blyttiomyces</taxon>
    </lineage>
</organism>
<dbReference type="Gene3D" id="3.90.180.10">
    <property type="entry name" value="Medium-chain alcohol dehydrogenases, catalytic domain"/>
    <property type="match status" value="1"/>
</dbReference>
<name>A0A4P9W209_9FUNG</name>
<feature type="non-terminal residue" evidence="1">
    <location>
        <position position="1"/>
    </location>
</feature>
<reference evidence="2" key="1">
    <citation type="journal article" date="2018" name="Nat. Microbiol.">
        <title>Leveraging single-cell genomics to expand the fungal tree of life.</title>
        <authorList>
            <person name="Ahrendt S.R."/>
            <person name="Quandt C.A."/>
            <person name="Ciobanu D."/>
            <person name="Clum A."/>
            <person name="Salamov A."/>
            <person name="Andreopoulos B."/>
            <person name="Cheng J.F."/>
            <person name="Woyke T."/>
            <person name="Pelin A."/>
            <person name="Henrissat B."/>
            <person name="Reynolds N.K."/>
            <person name="Benny G.L."/>
            <person name="Smith M.E."/>
            <person name="James T.Y."/>
            <person name="Grigoriev I.V."/>
        </authorList>
    </citation>
    <scope>NUCLEOTIDE SEQUENCE [LARGE SCALE GENOMIC DNA]</scope>
</reference>
<evidence type="ECO:0000313" key="2">
    <source>
        <dbReference type="Proteomes" id="UP000269721"/>
    </source>
</evidence>
<evidence type="ECO:0000313" key="1">
    <source>
        <dbReference type="EMBL" id="RKO86154.1"/>
    </source>
</evidence>